<evidence type="ECO:0000256" key="1">
    <source>
        <dbReference type="SAM" id="SignalP"/>
    </source>
</evidence>
<evidence type="ECO:0008006" key="4">
    <source>
        <dbReference type="Google" id="ProtNLM"/>
    </source>
</evidence>
<proteinExistence type="predicted"/>
<dbReference type="AlphaFoldDB" id="A0A6I0S5G8"/>
<evidence type="ECO:0000313" key="3">
    <source>
        <dbReference type="Proteomes" id="UP000488521"/>
    </source>
</evidence>
<gene>
    <name evidence="2" type="ORF">GAN59_24060</name>
</gene>
<evidence type="ECO:0000313" key="2">
    <source>
        <dbReference type="EMBL" id="KAB4468312.1"/>
    </source>
</evidence>
<dbReference type="EMBL" id="WCRS01000041">
    <property type="protein sequence ID" value="KAB4468312.1"/>
    <property type="molecule type" value="Genomic_DNA"/>
</dbReference>
<comment type="caution">
    <text evidence="2">The sequence shown here is derived from an EMBL/GenBank/DDBJ whole genome shotgun (WGS) entry which is preliminary data.</text>
</comment>
<sequence>MKQKLLFLITLILSLFTQSCDFEEGNTTLSEEDRIAEMFRQAGIKVEKLSKPVNPPMTEKEALIFLEAYKKRERSGLIKIPASNIEQKADGSLAVKIECNSEQKNFSRTIFDNIEKFEFTHLTELMRREIYIECYQDHGECWRSQNVQCKVTLNDLSFQYKKEIDPDTGNSPSSLRFSIYVNIYKDSGWYHYSYDENYDYSLVLWSQSAGGWVGNLIWNDVSRQ</sequence>
<accession>A0A6I0S5G8</accession>
<feature type="chain" id="PRO_5030153180" description="Lipoprotein" evidence="1">
    <location>
        <begin position="20"/>
        <end position="224"/>
    </location>
</feature>
<organism evidence="2 3">
    <name type="scientific">Bacteroides thetaiotaomicron</name>
    <dbReference type="NCBI Taxonomy" id="818"/>
    <lineage>
        <taxon>Bacteria</taxon>
        <taxon>Pseudomonadati</taxon>
        <taxon>Bacteroidota</taxon>
        <taxon>Bacteroidia</taxon>
        <taxon>Bacteroidales</taxon>
        <taxon>Bacteroidaceae</taxon>
        <taxon>Bacteroides</taxon>
    </lineage>
</organism>
<dbReference type="Proteomes" id="UP000488521">
    <property type="component" value="Unassembled WGS sequence"/>
</dbReference>
<name>A0A6I0S5G8_BACT4</name>
<dbReference type="PROSITE" id="PS51257">
    <property type="entry name" value="PROKAR_LIPOPROTEIN"/>
    <property type="match status" value="1"/>
</dbReference>
<keyword evidence="1" id="KW-0732">Signal</keyword>
<protein>
    <recommendedName>
        <fullName evidence="4">Lipoprotein</fullName>
    </recommendedName>
</protein>
<reference evidence="2 3" key="1">
    <citation type="journal article" date="2019" name="Nat. Med.">
        <title>A library of human gut bacterial isolates paired with longitudinal multiomics data enables mechanistic microbiome research.</title>
        <authorList>
            <person name="Poyet M."/>
            <person name="Groussin M."/>
            <person name="Gibbons S.M."/>
            <person name="Avila-Pacheco J."/>
            <person name="Jiang X."/>
            <person name="Kearney S.M."/>
            <person name="Perrotta A.R."/>
            <person name="Berdy B."/>
            <person name="Zhao S."/>
            <person name="Lieberman T.D."/>
            <person name="Swanson P.K."/>
            <person name="Smith M."/>
            <person name="Roesemann S."/>
            <person name="Alexander J.E."/>
            <person name="Rich S.A."/>
            <person name="Livny J."/>
            <person name="Vlamakis H."/>
            <person name="Clish C."/>
            <person name="Bullock K."/>
            <person name="Deik A."/>
            <person name="Scott J."/>
            <person name="Pierce K.A."/>
            <person name="Xavier R.J."/>
            <person name="Alm E.J."/>
        </authorList>
    </citation>
    <scope>NUCLEOTIDE SEQUENCE [LARGE SCALE GENOMIC DNA]</scope>
    <source>
        <strain evidence="2 3">BIOML-A156</strain>
    </source>
</reference>
<feature type="signal peptide" evidence="1">
    <location>
        <begin position="1"/>
        <end position="19"/>
    </location>
</feature>